<feature type="domain" description="ACT" evidence="2">
    <location>
        <begin position="116"/>
        <end position="187"/>
    </location>
</feature>
<dbReference type="Proteomes" id="UP001605036">
    <property type="component" value="Unassembled WGS sequence"/>
</dbReference>
<dbReference type="AlphaFoldDB" id="A0ABD1YIY7"/>
<keyword evidence="4" id="KW-1185">Reference proteome</keyword>
<evidence type="ECO:0000256" key="1">
    <source>
        <dbReference type="ARBA" id="ARBA00022737"/>
    </source>
</evidence>
<dbReference type="Pfam" id="PF24926">
    <property type="entry name" value="ACT_ACR9_C"/>
    <property type="match status" value="1"/>
</dbReference>
<sequence length="411" mass="45912">MGVVRMKDQGDEFVSVRRGQGAGEPSEITVNCPDKIGLGCDFARILLEVGLTVVRGDLSTDGRWCFVVLWVVPRSTSIYGEVNWKLLKQRLAAVCPSPHGVLLPPEPVPDKPQLFLLQVSAVDRTGLLNLVTQKLWELELTIHKVKVSTSPEGKAVNLLLISDKRGIQSLEKERGELICEKVRLSLGGGTEVKLTLAGPEYGGLDCAPYLPPSVSKDLFDEGFGNMTLKLPELDNYVSPVHTFMHLECANRKGLFYDCMRTLKDNNIQVAFGRITTQEKGLCDVNLFILKDGKKIEEPLKQDTLRETLLRELTNPLRLSVVTRGPDTELLVAAPIEACGRGRPRVLFDVTYALMDKPFGICIFKADIGRHVVEKRAWEVYRFLLIEKPDLNLTDPKIRKEIIKNVKKILMG</sequence>
<gene>
    <name evidence="3" type="ORF">R1flu_015321</name>
</gene>
<dbReference type="PROSITE" id="PS51671">
    <property type="entry name" value="ACT"/>
    <property type="match status" value="2"/>
</dbReference>
<comment type="caution">
    <text evidence="3">The sequence shown here is derived from an EMBL/GenBank/DDBJ whole genome shotgun (WGS) entry which is preliminary data.</text>
</comment>
<dbReference type="EMBL" id="JBHFFA010000004">
    <property type="protein sequence ID" value="KAL2630635.1"/>
    <property type="molecule type" value="Genomic_DNA"/>
</dbReference>
<dbReference type="SUPFAM" id="SSF55021">
    <property type="entry name" value="ACT-like"/>
    <property type="match status" value="2"/>
</dbReference>
<evidence type="ECO:0000313" key="4">
    <source>
        <dbReference type="Proteomes" id="UP001605036"/>
    </source>
</evidence>
<feature type="domain" description="ACT" evidence="2">
    <location>
        <begin position="243"/>
        <end position="325"/>
    </location>
</feature>
<reference evidence="3 4" key="1">
    <citation type="submission" date="2024-09" db="EMBL/GenBank/DDBJ databases">
        <title>Chromosome-scale assembly of Riccia fluitans.</title>
        <authorList>
            <person name="Paukszto L."/>
            <person name="Sawicki J."/>
            <person name="Karawczyk K."/>
            <person name="Piernik-Szablinska J."/>
            <person name="Szczecinska M."/>
            <person name="Mazdziarz M."/>
        </authorList>
    </citation>
    <scope>NUCLEOTIDE SEQUENCE [LARGE SCALE GENOMIC DNA]</scope>
    <source>
        <strain evidence="3">Rf_01</strain>
        <tissue evidence="3">Aerial parts of the thallus</tissue>
    </source>
</reference>
<organism evidence="3 4">
    <name type="scientific">Riccia fluitans</name>
    <dbReference type="NCBI Taxonomy" id="41844"/>
    <lineage>
        <taxon>Eukaryota</taxon>
        <taxon>Viridiplantae</taxon>
        <taxon>Streptophyta</taxon>
        <taxon>Embryophyta</taxon>
        <taxon>Marchantiophyta</taxon>
        <taxon>Marchantiopsida</taxon>
        <taxon>Marchantiidae</taxon>
        <taxon>Marchantiales</taxon>
        <taxon>Ricciaceae</taxon>
        <taxon>Riccia</taxon>
    </lineage>
</organism>
<evidence type="ECO:0000313" key="3">
    <source>
        <dbReference type="EMBL" id="KAL2630635.1"/>
    </source>
</evidence>
<protein>
    <recommendedName>
        <fullName evidence="2">ACT domain-containing protein</fullName>
    </recommendedName>
</protein>
<keyword evidence="1" id="KW-0677">Repeat</keyword>
<dbReference type="InterPro" id="IPR045865">
    <property type="entry name" value="ACT-like_dom_sf"/>
</dbReference>
<dbReference type="InterPro" id="IPR002912">
    <property type="entry name" value="ACT_dom"/>
</dbReference>
<proteinExistence type="predicted"/>
<name>A0ABD1YIY7_9MARC</name>
<dbReference type="Pfam" id="PF24931">
    <property type="entry name" value="ACT_ACR9_3rd"/>
    <property type="match status" value="1"/>
</dbReference>
<dbReference type="InterPro" id="IPR056816">
    <property type="entry name" value="ACR2/9/10_N"/>
</dbReference>
<dbReference type="InterPro" id="IPR040217">
    <property type="entry name" value="ACR1-12"/>
</dbReference>
<dbReference type="Pfam" id="PF24914">
    <property type="entry name" value="ACR10_N"/>
    <property type="match status" value="1"/>
</dbReference>
<dbReference type="InterPro" id="IPR056805">
    <property type="entry name" value="ACT_ACR9/10_C"/>
</dbReference>
<dbReference type="PANTHER" id="PTHR31096:SF65">
    <property type="entry name" value="ACT DOMAIN-CONTAINING PROTEIN ACR9"/>
    <property type="match status" value="1"/>
</dbReference>
<dbReference type="PANTHER" id="PTHR31096">
    <property type="entry name" value="ACT DOMAIN-CONTAINING PROTEIN ACR4-RELATED"/>
    <property type="match status" value="1"/>
</dbReference>
<evidence type="ECO:0000259" key="2">
    <source>
        <dbReference type="PROSITE" id="PS51671"/>
    </source>
</evidence>
<accession>A0ABD1YIY7</accession>